<organism evidence="4 5">
    <name type="scientific">Sphagnum jensenii</name>
    <dbReference type="NCBI Taxonomy" id="128206"/>
    <lineage>
        <taxon>Eukaryota</taxon>
        <taxon>Viridiplantae</taxon>
        <taxon>Streptophyta</taxon>
        <taxon>Embryophyta</taxon>
        <taxon>Bryophyta</taxon>
        <taxon>Sphagnophytina</taxon>
        <taxon>Sphagnopsida</taxon>
        <taxon>Sphagnales</taxon>
        <taxon>Sphagnaceae</taxon>
        <taxon>Sphagnum</taxon>
    </lineage>
</organism>
<feature type="transmembrane region" description="Helical" evidence="2">
    <location>
        <begin position="38"/>
        <end position="58"/>
    </location>
</feature>
<dbReference type="Gene3D" id="3.40.50.1820">
    <property type="entry name" value="alpha/beta hydrolase"/>
    <property type="match status" value="1"/>
</dbReference>
<feature type="domain" description="AB hydrolase-1" evidence="3">
    <location>
        <begin position="107"/>
        <end position="214"/>
    </location>
</feature>
<evidence type="ECO:0000313" key="5">
    <source>
        <dbReference type="Proteomes" id="UP001497444"/>
    </source>
</evidence>
<keyword evidence="5" id="KW-1185">Reference proteome</keyword>
<feature type="region of interest" description="Disordered" evidence="1">
    <location>
        <begin position="14"/>
        <end position="34"/>
    </location>
</feature>
<protein>
    <recommendedName>
        <fullName evidence="3">AB hydrolase-1 domain-containing protein</fullName>
    </recommendedName>
</protein>
<dbReference type="Proteomes" id="UP001497444">
    <property type="component" value="Chromosome 19"/>
</dbReference>
<proteinExistence type="predicted"/>
<dbReference type="Pfam" id="PF00561">
    <property type="entry name" value="Abhydrolase_1"/>
    <property type="match status" value="1"/>
</dbReference>
<keyword evidence="2" id="KW-1133">Transmembrane helix</keyword>
<dbReference type="SUPFAM" id="SSF53474">
    <property type="entry name" value="alpha/beta-Hydrolases"/>
    <property type="match status" value="1"/>
</dbReference>
<dbReference type="InterPro" id="IPR000073">
    <property type="entry name" value="AB_hydrolase_1"/>
</dbReference>
<sequence length="392" mass="43399">MAVVGAEKGKKARISAASARAHTRNSPSKSRSSSFSTAGILVWSVLLLLGAVAASLVFKSITPPPPKLLNSSSPDGLTVTAPRVRMRDGRFLAYKERGVTRELAQYHVISVHGYGRSRHDIFSASEELLNDLGIYLVAFDRAGYGQSDPHPERTIKSAVNDIEDFANELGLKPKFYVIVTSIGSYTAWGLIKYLPERIAGIAMSAPVTNYWWSGVPPHEVNAAWNTQVVGDKISLRVAHYAPWLLYWYMTQSWFPTSSVAPQTGIGALNQMDRDILKKIMLNAKPEEAKEGMQQGPLESGFRDLMVMFSSWEFSPVALENPFVNTSTSVHIWQGSEDYYAPVTLQSYIARSLPWIHYHELLGKGHFLPGVPGYNDDVVQHLLLDDTKMASAK</sequence>
<keyword evidence="2" id="KW-0812">Transmembrane</keyword>
<dbReference type="PANTHER" id="PTHR45763">
    <property type="entry name" value="HYDROLASE, ALPHA/BETA FOLD FAMILY PROTEIN, EXPRESSED-RELATED"/>
    <property type="match status" value="1"/>
</dbReference>
<reference evidence="4" key="1">
    <citation type="submission" date="2024-02" db="EMBL/GenBank/DDBJ databases">
        <authorList>
            <consortium name="ELIXIR-Norway"/>
            <consortium name="Elixir Norway"/>
        </authorList>
    </citation>
    <scope>NUCLEOTIDE SEQUENCE</scope>
</reference>
<keyword evidence="2" id="KW-0472">Membrane</keyword>
<gene>
    <name evidence="4" type="ORF">CSSPJE1EN1_LOCUS12216</name>
</gene>
<evidence type="ECO:0000256" key="1">
    <source>
        <dbReference type="SAM" id="MobiDB-lite"/>
    </source>
</evidence>
<evidence type="ECO:0000259" key="3">
    <source>
        <dbReference type="Pfam" id="PF00561"/>
    </source>
</evidence>
<accession>A0ABP0WIN0</accession>
<dbReference type="EMBL" id="OZ020114">
    <property type="protein sequence ID" value="CAK9266738.1"/>
    <property type="molecule type" value="Genomic_DNA"/>
</dbReference>
<dbReference type="InterPro" id="IPR029058">
    <property type="entry name" value="AB_hydrolase_fold"/>
</dbReference>
<evidence type="ECO:0000313" key="4">
    <source>
        <dbReference type="EMBL" id="CAK9266738.1"/>
    </source>
</evidence>
<evidence type="ECO:0000256" key="2">
    <source>
        <dbReference type="SAM" id="Phobius"/>
    </source>
</evidence>
<name>A0ABP0WIN0_9BRYO</name>
<dbReference type="PANTHER" id="PTHR45763:SF51">
    <property type="entry name" value="ALPHA_BETA-HYDROLASES SUPERFAMILY PROTEIN"/>
    <property type="match status" value="1"/>
</dbReference>